<dbReference type="OrthoDB" id="533763at2759"/>
<evidence type="ECO:0000259" key="2">
    <source>
        <dbReference type="Pfam" id="PF17830"/>
    </source>
</evidence>
<reference evidence="3 4" key="1">
    <citation type="journal article" date="2014" name="Nat. Commun.">
        <title>Klebsormidium flaccidum genome reveals primary factors for plant terrestrial adaptation.</title>
        <authorList>
            <person name="Hori K."/>
            <person name="Maruyama F."/>
            <person name="Fujisawa T."/>
            <person name="Togashi T."/>
            <person name="Yamamoto N."/>
            <person name="Seo M."/>
            <person name="Sato S."/>
            <person name="Yamada T."/>
            <person name="Mori H."/>
            <person name="Tajima N."/>
            <person name="Moriyama T."/>
            <person name="Ikeuchi M."/>
            <person name="Watanabe M."/>
            <person name="Wada H."/>
            <person name="Kobayashi K."/>
            <person name="Saito M."/>
            <person name="Masuda T."/>
            <person name="Sasaki-Sekimoto Y."/>
            <person name="Mashiguchi K."/>
            <person name="Awai K."/>
            <person name="Shimojima M."/>
            <person name="Masuda S."/>
            <person name="Iwai M."/>
            <person name="Nobusawa T."/>
            <person name="Narise T."/>
            <person name="Kondo S."/>
            <person name="Saito H."/>
            <person name="Sato R."/>
            <person name="Murakawa M."/>
            <person name="Ihara Y."/>
            <person name="Oshima-Yamada Y."/>
            <person name="Ohtaka K."/>
            <person name="Satoh M."/>
            <person name="Sonobe K."/>
            <person name="Ishii M."/>
            <person name="Ohtani R."/>
            <person name="Kanamori-Sato M."/>
            <person name="Honoki R."/>
            <person name="Miyazaki D."/>
            <person name="Mochizuki H."/>
            <person name="Umetsu J."/>
            <person name="Higashi K."/>
            <person name="Shibata D."/>
            <person name="Kamiya Y."/>
            <person name="Sato N."/>
            <person name="Nakamura Y."/>
            <person name="Tabata S."/>
            <person name="Ida S."/>
            <person name="Kurokawa K."/>
            <person name="Ohta H."/>
        </authorList>
    </citation>
    <scope>NUCLEOTIDE SEQUENCE [LARGE SCALE GENOMIC DNA]</scope>
    <source>
        <strain evidence="3 4">NIES-2285</strain>
    </source>
</reference>
<evidence type="ECO:0000313" key="4">
    <source>
        <dbReference type="Proteomes" id="UP000054558"/>
    </source>
</evidence>
<organism evidence="3 4">
    <name type="scientific">Klebsormidium nitens</name>
    <name type="common">Green alga</name>
    <name type="synonym">Ulothrix nitens</name>
    <dbReference type="NCBI Taxonomy" id="105231"/>
    <lineage>
        <taxon>Eukaryota</taxon>
        <taxon>Viridiplantae</taxon>
        <taxon>Streptophyta</taxon>
        <taxon>Klebsormidiophyceae</taxon>
        <taxon>Klebsormidiales</taxon>
        <taxon>Klebsormidiaceae</taxon>
        <taxon>Klebsormidium</taxon>
    </lineage>
</organism>
<proteinExistence type="predicted"/>
<dbReference type="EMBL" id="DF237054">
    <property type="protein sequence ID" value="GAQ82253.1"/>
    <property type="molecule type" value="Genomic_DNA"/>
</dbReference>
<protein>
    <recommendedName>
        <fullName evidence="2">STI1/HOP DP domain-containing protein</fullName>
    </recommendedName>
</protein>
<dbReference type="Gene3D" id="1.10.260.100">
    <property type="match status" value="1"/>
</dbReference>
<dbReference type="OMA" id="FNSEIFM"/>
<dbReference type="Proteomes" id="UP000054558">
    <property type="component" value="Unassembled WGS sequence"/>
</dbReference>
<evidence type="ECO:0000256" key="1">
    <source>
        <dbReference type="ARBA" id="ARBA00022737"/>
    </source>
</evidence>
<dbReference type="STRING" id="105231.A0A1Y1HVQ9"/>
<sequence length="202" mass="23004">MRKCSRVVLCSAGDSPGFNNSIIEQEAFELSKLFATLGPLQAKYFDFDLEGKKIFCAQMEAFVEKLQVFTTRYRLMDDPTAKEYIRRLDAMMLEAGTNSNNAMENMRQVIARMQEDISNQEKLGANYQRPHFGPASIFRPEFSELCQRDPEVQAAMADPLIMKAVQDVVANPANVTRYADNPRISKFFQKVIDPRWLGQEGS</sequence>
<dbReference type="InterPro" id="IPR014954">
    <property type="entry name" value="DUF1825"/>
</dbReference>
<feature type="domain" description="STI1/HOP DP" evidence="2">
    <location>
        <begin position="141"/>
        <end position="192"/>
    </location>
</feature>
<dbReference type="InterPro" id="IPR041243">
    <property type="entry name" value="STI1/HOP_DP"/>
</dbReference>
<keyword evidence="4" id="KW-1185">Reference proteome</keyword>
<dbReference type="Pfam" id="PF08855">
    <property type="entry name" value="DUF1825"/>
    <property type="match status" value="1"/>
</dbReference>
<accession>A0A1Y1HVQ9</accession>
<evidence type="ECO:0000313" key="3">
    <source>
        <dbReference type="EMBL" id="GAQ82253.1"/>
    </source>
</evidence>
<keyword evidence="1" id="KW-0677">Repeat</keyword>
<dbReference type="AlphaFoldDB" id="A0A1Y1HVQ9"/>
<dbReference type="Pfam" id="PF17830">
    <property type="entry name" value="STI1-HOP_DP"/>
    <property type="match status" value="1"/>
</dbReference>
<gene>
    <name evidence="3" type="ORF">KFL_001050170</name>
</gene>
<name>A0A1Y1HVQ9_KLENI</name>